<name>A0A369AHM6_9GAMM</name>
<gene>
    <name evidence="1" type="ORF">DFP77_10742</name>
</gene>
<accession>A0A369AHM6</accession>
<reference evidence="1 2" key="1">
    <citation type="submission" date="2018-07" db="EMBL/GenBank/DDBJ databases">
        <title>Genomic Encyclopedia of Type Strains, Phase III (KMG-III): the genomes of soil and plant-associated and newly described type strains.</title>
        <authorList>
            <person name="Whitman W."/>
        </authorList>
    </citation>
    <scope>NUCLEOTIDE SEQUENCE [LARGE SCALE GENOMIC DNA]</scope>
    <source>
        <strain evidence="1 2">CECT 7731</strain>
    </source>
</reference>
<protein>
    <submittedName>
        <fullName evidence="1">3-methyladenine DNA glycosylase AlkC</fullName>
    </submittedName>
</protein>
<dbReference type="InterPro" id="IPR016024">
    <property type="entry name" value="ARM-type_fold"/>
</dbReference>
<comment type="caution">
    <text evidence="1">The sequence shown here is derived from an EMBL/GenBank/DDBJ whole genome shotgun (WGS) entry which is preliminary data.</text>
</comment>
<dbReference type="Gene3D" id="1.25.40.290">
    <property type="entry name" value="ARM repeat domains"/>
    <property type="match status" value="1"/>
</dbReference>
<dbReference type="SUPFAM" id="SSF48371">
    <property type="entry name" value="ARM repeat"/>
    <property type="match status" value="1"/>
</dbReference>
<sequence length="373" mass="42822">MSEPFKNLFNNHVINHMAEHFQRHWQDFDKQGFIDAASHQLEALELKARSQQITAAMSQYLPKDFEHAGQILLAALAPESNEEQIIESDGITGWAVMPMGDYVGLHGLAHHDFSMTLLNAMTRRFTSEFSIRFFLLTSQEKTLEVLRSWLKDDNKHVRRLISEGTRPRLPWAMQLPSFILNPAPVIELLEELKDDPEEYVRRSVANNLNDIAKDHPDLVADIAEKWMQGANINRQKLIRHACRTLLKQGNDKALEVFGYGRPKLDSIKLEVHEEQVKLNGNLEFSLLLESTSESDQSLMIDYVIHHQKKNGKTSAKVFKWKKTILEAGKQVSMSKKHPFKAITTRVYYDGLHEVEILVNGQPIAKNRFFLSTS</sequence>
<evidence type="ECO:0000313" key="1">
    <source>
        <dbReference type="EMBL" id="RCX06944.1"/>
    </source>
</evidence>
<organism evidence="1 2">
    <name type="scientific">Marinomonas foliarum</name>
    <dbReference type="NCBI Taxonomy" id="491950"/>
    <lineage>
        <taxon>Bacteria</taxon>
        <taxon>Pseudomonadati</taxon>
        <taxon>Pseudomonadota</taxon>
        <taxon>Gammaproteobacteria</taxon>
        <taxon>Oceanospirillales</taxon>
        <taxon>Oceanospirillaceae</taxon>
        <taxon>Marinomonas</taxon>
    </lineage>
</organism>
<dbReference type="EMBL" id="QPJQ01000007">
    <property type="protein sequence ID" value="RCX06944.1"/>
    <property type="molecule type" value="Genomic_DNA"/>
</dbReference>
<dbReference type="InterPro" id="IPR014825">
    <property type="entry name" value="DNA_alkylation"/>
</dbReference>
<dbReference type="Pfam" id="PF08713">
    <property type="entry name" value="DNA_alkylation"/>
    <property type="match status" value="1"/>
</dbReference>
<dbReference type="OrthoDB" id="9797162at2"/>
<proteinExistence type="predicted"/>
<dbReference type="AlphaFoldDB" id="A0A369AHM6"/>
<dbReference type="Proteomes" id="UP000253506">
    <property type="component" value="Unassembled WGS sequence"/>
</dbReference>
<dbReference type="RefSeq" id="WP_114411246.1">
    <property type="nucleotide sequence ID" value="NZ_JBQDNF010000082.1"/>
</dbReference>
<evidence type="ECO:0000313" key="2">
    <source>
        <dbReference type="Proteomes" id="UP000253506"/>
    </source>
</evidence>